<dbReference type="PROSITE" id="PS51671">
    <property type="entry name" value="ACT"/>
    <property type="match status" value="1"/>
</dbReference>
<dbReference type="EC" id="2.7.2.4" evidence="13"/>
<gene>
    <name evidence="16" type="ORF">MRZ06_05470</name>
</gene>
<comment type="similarity">
    <text evidence="5 13">Belongs to the aspartokinase family.</text>
</comment>
<evidence type="ECO:0000256" key="3">
    <source>
        <dbReference type="ARBA" id="ARBA00004986"/>
    </source>
</evidence>
<sequence length="452" mass="50606">MKVCKFGGSSVADEHQIRKILNIINNDSERKYIVVSAPGKRFKDDVKVTDMFITLIEAILNASNYDEIIEQILNRYKQIEDGLEVNHSLISHFNDVIHVYIKQYKNNPDRLTDALKSCGEDFNAQLIANYNNEQGIKTTYLSPGDIELYVSDEPGNAIVLNESYERINKKLNHIEGKVIIPGFFGINKSGDVNTFSRGGSDITGAIIASSMNCSVYENFTDVSGIFSANPNVVNNPASILQLTYEEMRELSYAGFNVFHDEALLPVYRSNIPVNIKNTNEPDHPGTLITTTRTSTGVVGVSCDKGFVSINMKKYLMNREIGFTRRLLSILEDLNISYEHMPSGIDDISVILRAHQLHNKEEILKNRIIQELHVDALSIEKNIAVLMIVGLGMKTLVGTANKATEAFKNENINLKMINQGSSEISMMFGIEENDADKATRAVYKAYFNTVNEK</sequence>
<proteinExistence type="inferred from homology"/>
<dbReference type="PIRSF" id="PIRSF000726">
    <property type="entry name" value="Asp_kin"/>
    <property type="match status" value="1"/>
</dbReference>
<evidence type="ECO:0000259" key="15">
    <source>
        <dbReference type="PROSITE" id="PS51671"/>
    </source>
</evidence>
<dbReference type="NCBIfam" id="TIGR00657">
    <property type="entry name" value="asp_kinases"/>
    <property type="match status" value="1"/>
</dbReference>
<evidence type="ECO:0000256" key="4">
    <source>
        <dbReference type="ARBA" id="ARBA00005139"/>
    </source>
</evidence>
<keyword evidence="14" id="KW-0028">Amino-acid biosynthesis</keyword>
<evidence type="ECO:0000256" key="6">
    <source>
        <dbReference type="ARBA" id="ARBA00022679"/>
    </source>
</evidence>
<keyword evidence="7" id="KW-0547">Nucleotide-binding</keyword>
<evidence type="ECO:0000256" key="10">
    <source>
        <dbReference type="ARBA" id="ARBA00022915"/>
    </source>
</evidence>
<dbReference type="Gene3D" id="3.30.2130.10">
    <property type="entry name" value="VC0802-like"/>
    <property type="match status" value="1"/>
</dbReference>
<dbReference type="InterPro" id="IPR036393">
    <property type="entry name" value="AceGlu_kinase-like_sf"/>
</dbReference>
<dbReference type="SUPFAM" id="SSF53633">
    <property type="entry name" value="Carbamate kinase-like"/>
    <property type="match status" value="1"/>
</dbReference>
<accession>A0ABY3ZYX3</accession>
<dbReference type="InterPro" id="IPR005260">
    <property type="entry name" value="Asp_kin_monofn"/>
</dbReference>
<keyword evidence="8 13" id="KW-0418">Kinase</keyword>
<evidence type="ECO:0000313" key="17">
    <source>
        <dbReference type="Proteomes" id="UP000830343"/>
    </source>
</evidence>
<evidence type="ECO:0000256" key="8">
    <source>
        <dbReference type="ARBA" id="ARBA00022777"/>
    </source>
</evidence>
<comment type="function">
    <text evidence="1">Catalyzes the phosphorylation of the beta-carboxyl group of aspartic acid with ATP to yield 4-phospho-L-aspartate, which is involved in the branched biosynthetic pathway leading to the biosynthesis of amino acids threonine, isoleucine and methionine.</text>
</comment>
<dbReference type="InterPro" id="IPR018042">
    <property type="entry name" value="Aspartate_kinase_CS"/>
</dbReference>
<evidence type="ECO:0000256" key="12">
    <source>
        <dbReference type="ARBA" id="ARBA00047872"/>
    </source>
</evidence>
<dbReference type="InterPro" id="IPR001048">
    <property type="entry name" value="Asp/Glu/Uridylate_kinase"/>
</dbReference>
<comment type="catalytic activity">
    <reaction evidence="12 13">
        <text>L-aspartate + ATP = 4-phospho-L-aspartate + ADP</text>
        <dbReference type="Rhea" id="RHEA:23776"/>
        <dbReference type="ChEBI" id="CHEBI:29991"/>
        <dbReference type="ChEBI" id="CHEBI:30616"/>
        <dbReference type="ChEBI" id="CHEBI:57535"/>
        <dbReference type="ChEBI" id="CHEBI:456216"/>
        <dbReference type="EC" id="2.7.2.4"/>
    </reaction>
</comment>
<dbReference type="PROSITE" id="PS00324">
    <property type="entry name" value="ASPARTOKINASE"/>
    <property type="match status" value="1"/>
</dbReference>
<comment type="pathway">
    <text evidence="4 14">Amino-acid biosynthesis; L-threonine biosynthesis; L-threonine from L-aspartate: step 1/5.</text>
</comment>
<keyword evidence="17" id="KW-1185">Reference proteome</keyword>
<dbReference type="Gene3D" id="3.40.1160.10">
    <property type="entry name" value="Acetylglutamate kinase-like"/>
    <property type="match status" value="1"/>
</dbReference>
<evidence type="ECO:0000256" key="13">
    <source>
        <dbReference type="RuleBase" id="RU003448"/>
    </source>
</evidence>
<comment type="pathway">
    <text evidence="2 14">Amino-acid biosynthesis; L-lysine biosynthesis via DAP pathway; (S)-tetrahydrodipicolinate from L-aspartate: step 1/4.</text>
</comment>
<dbReference type="PANTHER" id="PTHR21499:SF67">
    <property type="entry name" value="ASPARTOKINASE 3"/>
    <property type="match status" value="1"/>
</dbReference>
<comment type="pathway">
    <text evidence="3 14">Amino-acid biosynthesis; L-methionine biosynthesis via de novo pathway; L-homoserine from L-aspartate: step 1/3.</text>
</comment>
<dbReference type="Pfam" id="PF22468">
    <property type="entry name" value="ACT_9"/>
    <property type="match status" value="1"/>
</dbReference>
<dbReference type="NCBIfam" id="NF006540">
    <property type="entry name" value="PRK09034.1"/>
    <property type="match status" value="1"/>
</dbReference>
<evidence type="ECO:0000256" key="5">
    <source>
        <dbReference type="ARBA" id="ARBA00010122"/>
    </source>
</evidence>
<evidence type="ECO:0000256" key="11">
    <source>
        <dbReference type="ARBA" id="ARBA00023154"/>
    </source>
</evidence>
<feature type="domain" description="ACT" evidence="15">
    <location>
        <begin position="387"/>
        <end position="452"/>
    </location>
</feature>
<dbReference type="InterPro" id="IPR002912">
    <property type="entry name" value="ACT_dom"/>
</dbReference>
<organism evidence="16 17">
    <name type="scientific">Macrococcus armenti</name>
    <dbReference type="NCBI Taxonomy" id="2875764"/>
    <lineage>
        <taxon>Bacteria</taxon>
        <taxon>Bacillati</taxon>
        <taxon>Bacillota</taxon>
        <taxon>Bacilli</taxon>
        <taxon>Bacillales</taxon>
        <taxon>Staphylococcaceae</taxon>
        <taxon>Macrococcus</taxon>
    </lineage>
</organism>
<keyword evidence="9" id="KW-0067">ATP-binding</keyword>
<evidence type="ECO:0000256" key="14">
    <source>
        <dbReference type="RuleBase" id="RU004249"/>
    </source>
</evidence>
<keyword evidence="6 13" id="KW-0808">Transferase</keyword>
<dbReference type="CDD" id="cd04916">
    <property type="entry name" value="ACT_AKiii-YclM-BS_2"/>
    <property type="match status" value="1"/>
</dbReference>
<dbReference type="InterPro" id="IPR054352">
    <property type="entry name" value="ACT_Aspartokinase"/>
</dbReference>
<reference evidence="16" key="2">
    <citation type="submission" date="2022-04" db="EMBL/GenBank/DDBJ databases">
        <title>Antimicrobial genetic elements in methicillin-resistant Macrococcus armenti.</title>
        <authorList>
            <person name="Keller J.E."/>
            <person name="Schwendener S."/>
            <person name="Pantucek R."/>
            <person name="Perreten V."/>
        </authorList>
    </citation>
    <scope>NUCLEOTIDE SEQUENCE</scope>
    <source>
        <strain evidence="16">CCM 2609</strain>
    </source>
</reference>
<dbReference type="InterPro" id="IPR045865">
    <property type="entry name" value="ACT-like_dom_sf"/>
</dbReference>
<evidence type="ECO:0000256" key="9">
    <source>
        <dbReference type="ARBA" id="ARBA00022840"/>
    </source>
</evidence>
<keyword evidence="10" id="KW-0220">Diaminopimelate biosynthesis</keyword>
<dbReference type="Pfam" id="PF00696">
    <property type="entry name" value="AA_kinase"/>
    <property type="match status" value="1"/>
</dbReference>
<evidence type="ECO:0000256" key="2">
    <source>
        <dbReference type="ARBA" id="ARBA00004766"/>
    </source>
</evidence>
<dbReference type="GO" id="GO:0004072">
    <property type="term" value="F:aspartate kinase activity"/>
    <property type="evidence" value="ECO:0007669"/>
    <property type="project" value="UniProtKB-EC"/>
</dbReference>
<name>A0ABY3ZYX3_9STAP</name>
<evidence type="ECO:0000313" key="16">
    <source>
        <dbReference type="EMBL" id="UOB21534.1"/>
    </source>
</evidence>
<dbReference type="CDD" id="cd04911">
    <property type="entry name" value="ACT_AKiii-YclM-BS_1"/>
    <property type="match status" value="1"/>
</dbReference>
<dbReference type="InterPro" id="IPR001341">
    <property type="entry name" value="Asp_kinase"/>
</dbReference>
<protein>
    <recommendedName>
        <fullName evidence="13">Aspartokinase</fullName>
        <ecNumber evidence="13">2.7.2.4</ecNumber>
    </recommendedName>
</protein>
<evidence type="ECO:0000256" key="7">
    <source>
        <dbReference type="ARBA" id="ARBA00022741"/>
    </source>
</evidence>
<dbReference type="EMBL" id="CP094348">
    <property type="protein sequence ID" value="UOB21534.1"/>
    <property type="molecule type" value="Genomic_DNA"/>
</dbReference>
<dbReference type="Proteomes" id="UP000830343">
    <property type="component" value="Chromosome"/>
</dbReference>
<reference evidence="16" key="1">
    <citation type="submission" date="2022-03" db="EMBL/GenBank/DDBJ databases">
        <authorList>
            <person name="Vrbovska V."/>
            <person name="Kovarovic V."/>
            <person name="Botka T."/>
            <person name="Pantucek R."/>
        </authorList>
    </citation>
    <scope>NUCLEOTIDE SEQUENCE</scope>
    <source>
        <strain evidence="16">CCM 2609</strain>
    </source>
</reference>
<keyword evidence="11" id="KW-0457">Lysine biosynthesis</keyword>
<dbReference type="SUPFAM" id="SSF55021">
    <property type="entry name" value="ACT-like"/>
    <property type="match status" value="2"/>
</dbReference>
<dbReference type="RefSeq" id="WP_243367216.1">
    <property type="nucleotide sequence ID" value="NZ_CP094348.1"/>
</dbReference>
<evidence type="ECO:0000256" key="1">
    <source>
        <dbReference type="ARBA" id="ARBA00003121"/>
    </source>
</evidence>
<dbReference type="PANTHER" id="PTHR21499">
    <property type="entry name" value="ASPARTATE KINASE"/>
    <property type="match status" value="1"/>
</dbReference>